<evidence type="ECO:0000259" key="4">
    <source>
        <dbReference type="Pfam" id="PF18019"/>
    </source>
</evidence>
<evidence type="ECO:0000256" key="2">
    <source>
        <dbReference type="ARBA" id="ARBA00022801"/>
    </source>
</evidence>
<dbReference type="AlphaFoldDB" id="A0A2S0PFD9"/>
<gene>
    <name evidence="5" type="ORF">DAI18_12520</name>
</gene>
<sequence length="172" mass="19614">MHCLLEQQTEWLAVLAARWNWQPRALAEHLVFFAALHDIGKFSRSFQRLCPHDSPGLVSCEKARPYTQRHDTLGFLLWLDCLSRTLPDNLLPAPETSCGASGYAWSAAITASRQKKEAAASCMPMTISWSMTRRRQRHSVRTWWRCCCRRGCMRQRASRASTAKPSAGHWPA</sequence>
<evidence type="ECO:0000256" key="3">
    <source>
        <dbReference type="ARBA" id="ARBA00023118"/>
    </source>
</evidence>
<proteinExistence type="predicted"/>
<accession>A0A2S0PFD9</accession>
<organism evidence="5 6">
    <name type="scientific">Microvirgula aerodenitrificans</name>
    <dbReference type="NCBI Taxonomy" id="57480"/>
    <lineage>
        <taxon>Bacteria</taxon>
        <taxon>Pseudomonadati</taxon>
        <taxon>Pseudomonadota</taxon>
        <taxon>Betaproteobacteria</taxon>
        <taxon>Neisseriales</taxon>
        <taxon>Aquaspirillaceae</taxon>
        <taxon>Microvirgula</taxon>
    </lineage>
</organism>
<protein>
    <recommendedName>
        <fullName evidence="4">HD Cas3-type domain-containing protein</fullName>
    </recommendedName>
</protein>
<dbReference type="Proteomes" id="UP000244173">
    <property type="component" value="Chromosome"/>
</dbReference>
<reference evidence="5 6" key="1">
    <citation type="submission" date="2018-04" db="EMBL/GenBank/DDBJ databases">
        <title>Denitrifier Microvirgula.</title>
        <authorList>
            <person name="Anderson E."/>
            <person name="Jang J."/>
            <person name="Ishii S."/>
        </authorList>
    </citation>
    <scope>NUCLEOTIDE SEQUENCE [LARGE SCALE GENOMIC DNA]</scope>
    <source>
        <strain evidence="5 6">BE2.4</strain>
    </source>
</reference>
<name>A0A2S0PFD9_9NEIS</name>
<dbReference type="CDD" id="cd09641">
    <property type="entry name" value="Cas3''_I"/>
    <property type="match status" value="1"/>
</dbReference>
<dbReference type="KEGG" id="maer:DAI18_12520"/>
<dbReference type="GO" id="GO:0051607">
    <property type="term" value="P:defense response to virus"/>
    <property type="evidence" value="ECO:0007669"/>
    <property type="project" value="UniProtKB-KW"/>
</dbReference>
<dbReference type="InterPro" id="IPR006483">
    <property type="entry name" value="CRISPR-assoc_Cas3_HD"/>
</dbReference>
<feature type="domain" description="HD Cas3-type" evidence="4">
    <location>
        <begin position="3"/>
        <end position="150"/>
    </location>
</feature>
<dbReference type="Pfam" id="PF18019">
    <property type="entry name" value="Cas3_HD"/>
    <property type="match status" value="1"/>
</dbReference>
<dbReference type="GO" id="GO:0046872">
    <property type="term" value="F:metal ion binding"/>
    <property type="evidence" value="ECO:0007669"/>
    <property type="project" value="UniProtKB-KW"/>
</dbReference>
<dbReference type="GO" id="GO:0016787">
    <property type="term" value="F:hydrolase activity"/>
    <property type="evidence" value="ECO:0007669"/>
    <property type="project" value="UniProtKB-KW"/>
</dbReference>
<evidence type="ECO:0000313" key="5">
    <source>
        <dbReference type="EMBL" id="AVY96082.1"/>
    </source>
</evidence>
<keyword evidence="3" id="KW-0051">Antiviral defense</keyword>
<evidence type="ECO:0000256" key="1">
    <source>
        <dbReference type="ARBA" id="ARBA00022723"/>
    </source>
</evidence>
<dbReference type="Gene3D" id="1.10.3210.30">
    <property type="match status" value="1"/>
</dbReference>
<keyword evidence="6" id="KW-1185">Reference proteome</keyword>
<keyword evidence="2" id="KW-0378">Hydrolase</keyword>
<dbReference type="EMBL" id="CP028519">
    <property type="protein sequence ID" value="AVY96082.1"/>
    <property type="molecule type" value="Genomic_DNA"/>
</dbReference>
<keyword evidence="1" id="KW-0479">Metal-binding</keyword>
<dbReference type="InterPro" id="IPR038257">
    <property type="entry name" value="CRISPR-assoc_Cas3_HD_sf"/>
</dbReference>
<evidence type="ECO:0000313" key="6">
    <source>
        <dbReference type="Proteomes" id="UP000244173"/>
    </source>
</evidence>